<organism evidence="1">
    <name type="scientific">Anguilla anguilla</name>
    <name type="common">European freshwater eel</name>
    <name type="synonym">Muraena anguilla</name>
    <dbReference type="NCBI Taxonomy" id="7936"/>
    <lineage>
        <taxon>Eukaryota</taxon>
        <taxon>Metazoa</taxon>
        <taxon>Chordata</taxon>
        <taxon>Craniata</taxon>
        <taxon>Vertebrata</taxon>
        <taxon>Euteleostomi</taxon>
        <taxon>Actinopterygii</taxon>
        <taxon>Neopterygii</taxon>
        <taxon>Teleostei</taxon>
        <taxon>Anguilliformes</taxon>
        <taxon>Anguillidae</taxon>
        <taxon>Anguilla</taxon>
    </lineage>
</organism>
<protein>
    <submittedName>
        <fullName evidence="1">Uncharacterized protein</fullName>
    </submittedName>
</protein>
<proteinExistence type="predicted"/>
<evidence type="ECO:0000313" key="1">
    <source>
        <dbReference type="EMBL" id="JAH83026.1"/>
    </source>
</evidence>
<reference evidence="1" key="1">
    <citation type="submission" date="2014-11" db="EMBL/GenBank/DDBJ databases">
        <authorList>
            <person name="Amaro Gonzalez C."/>
        </authorList>
    </citation>
    <scope>NUCLEOTIDE SEQUENCE</scope>
</reference>
<sequence length="17" mass="2149">MFRMFLMCRDCARRSKP</sequence>
<dbReference type="EMBL" id="GBXM01025551">
    <property type="protein sequence ID" value="JAH83026.1"/>
    <property type="molecule type" value="Transcribed_RNA"/>
</dbReference>
<accession>A0A0E9VY90</accession>
<dbReference type="AlphaFoldDB" id="A0A0E9VY90"/>
<name>A0A0E9VY90_ANGAN</name>
<reference evidence="1" key="2">
    <citation type="journal article" date="2015" name="Fish Shellfish Immunol.">
        <title>Early steps in the European eel (Anguilla anguilla)-Vibrio vulnificus interaction in the gills: Role of the RtxA13 toxin.</title>
        <authorList>
            <person name="Callol A."/>
            <person name="Pajuelo D."/>
            <person name="Ebbesson L."/>
            <person name="Teles M."/>
            <person name="MacKenzie S."/>
            <person name="Amaro C."/>
        </authorList>
    </citation>
    <scope>NUCLEOTIDE SEQUENCE</scope>
</reference>